<evidence type="ECO:0000313" key="1">
    <source>
        <dbReference type="EMBL" id="KAJ4729175.1"/>
    </source>
</evidence>
<protein>
    <submittedName>
        <fullName evidence="1">Inactive receptor kinase</fullName>
    </submittedName>
</protein>
<sequence length="616" mass="68559">MKQTHIPVIFLQFFLILHTANSSEAEGKRSLFNFLAKLSNNNGQLDLVWNSTSDPCMDHWRGVICDIQTNNSVRKLDLNGFNFSGLFDASSLCNVQYVAASLTVINLEGNNIGGEISSEIANCKQLARLDLSGNHFSGSLPESISSLNNLTILDISNNNFSGFLPDLSLISGLRVFLAQYNQFMGNVPPFDFSNLEQFNVSYNDFSGSIPVTKSRFTESSFLGNPKLCGDQLPNKFPSANIEAEESNDDSKEQILMYSGYAIVGLIFIAFLIYWLRKGKNKREKVEAPNKVASFDDTISISKSMAESSEYRGGDSKSEFFAASAADQSALVSSSLVVLTSPVVNGLKFEDLLRAPAELLGRGKHGSLYKITLENGVLLVVKRIKDWEISSSDFKLRMQRLHQVEHPNLLPALAFYCNKEEKLLVYEYQRNGSLFRLLHGTRKEQKFDWTSRLFIAAGVAEALTFMHQEFRDYGIAHGNLKSSNILLNRNLEPYISEYGLMGSDNRGSSSITLNAFKADVYAFGVILLELLTGKLVQNEGVDLATWVYSAVREEWTVEVFDRSLISEGASEGRMVNLLQVAVKCVNRSPEARPSMNQAAVMINAIKEEEERSVISEV</sequence>
<dbReference type="EMBL" id="CM051394">
    <property type="protein sequence ID" value="KAJ4729175.1"/>
    <property type="molecule type" value="Genomic_DNA"/>
</dbReference>
<keyword evidence="1" id="KW-0418">Kinase</keyword>
<name>A0ACC1YZG5_MELAZ</name>
<keyword evidence="1" id="KW-0675">Receptor</keyword>
<gene>
    <name evidence="1" type="ORF">OWV82_001998</name>
</gene>
<comment type="caution">
    <text evidence="1">The sequence shown here is derived from an EMBL/GenBank/DDBJ whole genome shotgun (WGS) entry which is preliminary data.</text>
</comment>
<dbReference type="Proteomes" id="UP001164539">
    <property type="component" value="Chromosome 1"/>
</dbReference>
<organism evidence="1 2">
    <name type="scientific">Melia azedarach</name>
    <name type="common">Chinaberry tree</name>
    <dbReference type="NCBI Taxonomy" id="155640"/>
    <lineage>
        <taxon>Eukaryota</taxon>
        <taxon>Viridiplantae</taxon>
        <taxon>Streptophyta</taxon>
        <taxon>Embryophyta</taxon>
        <taxon>Tracheophyta</taxon>
        <taxon>Spermatophyta</taxon>
        <taxon>Magnoliopsida</taxon>
        <taxon>eudicotyledons</taxon>
        <taxon>Gunneridae</taxon>
        <taxon>Pentapetalae</taxon>
        <taxon>rosids</taxon>
        <taxon>malvids</taxon>
        <taxon>Sapindales</taxon>
        <taxon>Meliaceae</taxon>
        <taxon>Melia</taxon>
    </lineage>
</organism>
<keyword evidence="2" id="KW-1185">Reference proteome</keyword>
<reference evidence="1 2" key="1">
    <citation type="journal article" date="2023" name="Science">
        <title>Complex scaffold remodeling in plant triterpene biosynthesis.</title>
        <authorList>
            <person name="De La Pena R."/>
            <person name="Hodgson H."/>
            <person name="Liu J.C."/>
            <person name="Stephenson M.J."/>
            <person name="Martin A.C."/>
            <person name="Owen C."/>
            <person name="Harkess A."/>
            <person name="Leebens-Mack J."/>
            <person name="Jimenez L.E."/>
            <person name="Osbourn A."/>
            <person name="Sattely E.S."/>
        </authorList>
    </citation>
    <scope>NUCLEOTIDE SEQUENCE [LARGE SCALE GENOMIC DNA]</scope>
    <source>
        <strain evidence="2">cv. JPN11</strain>
        <tissue evidence="1">Leaf</tissue>
    </source>
</reference>
<accession>A0ACC1YZG5</accession>
<evidence type="ECO:0000313" key="2">
    <source>
        <dbReference type="Proteomes" id="UP001164539"/>
    </source>
</evidence>
<keyword evidence="1" id="KW-0808">Transferase</keyword>
<proteinExistence type="predicted"/>